<feature type="region of interest" description="Disordered" evidence="1">
    <location>
        <begin position="1"/>
        <end position="27"/>
    </location>
</feature>
<dbReference type="PANTHER" id="PTHR31008">
    <property type="entry name" value="COP1-INTERACTING PROTEIN-RELATED"/>
    <property type="match status" value="1"/>
</dbReference>
<dbReference type="Proteomes" id="UP001190926">
    <property type="component" value="Unassembled WGS sequence"/>
</dbReference>
<feature type="domain" description="TIR" evidence="2">
    <location>
        <begin position="29"/>
        <end position="152"/>
    </location>
</feature>
<comment type="caution">
    <text evidence="3">The sequence shown here is derived from an EMBL/GenBank/DDBJ whole genome shotgun (WGS) entry which is preliminary data.</text>
</comment>
<proteinExistence type="predicted"/>
<dbReference type="SUPFAM" id="SSF52200">
    <property type="entry name" value="Toll/Interleukin receptor TIR domain"/>
    <property type="match status" value="1"/>
</dbReference>
<organism evidence="3 4">
    <name type="scientific">Perilla frutescens var. hirtella</name>
    <name type="common">Perilla citriodora</name>
    <name type="synonym">Perilla setoyensis</name>
    <dbReference type="NCBI Taxonomy" id="608512"/>
    <lineage>
        <taxon>Eukaryota</taxon>
        <taxon>Viridiplantae</taxon>
        <taxon>Streptophyta</taxon>
        <taxon>Embryophyta</taxon>
        <taxon>Tracheophyta</taxon>
        <taxon>Spermatophyta</taxon>
        <taxon>Magnoliopsida</taxon>
        <taxon>eudicotyledons</taxon>
        <taxon>Gunneridae</taxon>
        <taxon>Pentapetalae</taxon>
        <taxon>asterids</taxon>
        <taxon>lamiids</taxon>
        <taxon>Lamiales</taxon>
        <taxon>Lamiaceae</taxon>
        <taxon>Nepetoideae</taxon>
        <taxon>Elsholtzieae</taxon>
        <taxon>Perilla</taxon>
    </lineage>
</organism>
<dbReference type="Pfam" id="PF01582">
    <property type="entry name" value="TIR"/>
    <property type="match status" value="1"/>
</dbReference>
<dbReference type="AlphaFoldDB" id="A0AAD4P362"/>
<evidence type="ECO:0000256" key="1">
    <source>
        <dbReference type="SAM" id="MobiDB-lite"/>
    </source>
</evidence>
<dbReference type="PROSITE" id="PS50104">
    <property type="entry name" value="TIR"/>
    <property type="match status" value="1"/>
</dbReference>
<evidence type="ECO:0000313" key="4">
    <source>
        <dbReference type="Proteomes" id="UP001190926"/>
    </source>
</evidence>
<evidence type="ECO:0000313" key="3">
    <source>
        <dbReference type="EMBL" id="KAH6825203.1"/>
    </source>
</evidence>
<sequence>MQRTSSAAVSRRQLLRSRGGEPRLRSQEPPCEVFINHRGSDTKRNVSGLLYHHLRGLRLRPFLDSRSMKPGDKLFDKIDVAIRQCKVGVAVFSPTYCDSYFCLHELSLMVESGKKIVPIFCDVKPSELRVKGDGSWPDPDLEKFRSALEEAKCTVGVTFDTVKGDWPEFLVSAADAVIKNLIEVEEEEGIIGRNGRKI</sequence>
<dbReference type="InterPro" id="IPR035897">
    <property type="entry name" value="Toll_tir_struct_dom_sf"/>
</dbReference>
<dbReference type="SMART" id="SM00255">
    <property type="entry name" value="TIR"/>
    <property type="match status" value="1"/>
</dbReference>
<dbReference type="PANTHER" id="PTHR31008:SF42">
    <property type="entry name" value="TMV RESISTANCE PROTEIN N-LIKE"/>
    <property type="match status" value="1"/>
</dbReference>
<dbReference type="GO" id="GO:0007165">
    <property type="term" value="P:signal transduction"/>
    <property type="evidence" value="ECO:0007669"/>
    <property type="project" value="InterPro"/>
</dbReference>
<dbReference type="Gene3D" id="3.40.50.10140">
    <property type="entry name" value="Toll/interleukin-1 receptor homology (TIR) domain"/>
    <property type="match status" value="1"/>
</dbReference>
<reference evidence="3 4" key="1">
    <citation type="journal article" date="2021" name="Nat. Commun.">
        <title>Incipient diploidization of the medicinal plant Perilla within 10,000 years.</title>
        <authorList>
            <person name="Zhang Y."/>
            <person name="Shen Q."/>
            <person name="Leng L."/>
            <person name="Zhang D."/>
            <person name="Chen S."/>
            <person name="Shi Y."/>
            <person name="Ning Z."/>
            <person name="Chen S."/>
        </authorList>
    </citation>
    <scope>NUCLEOTIDE SEQUENCE [LARGE SCALE GENOMIC DNA]</scope>
    <source>
        <strain evidence="4">cv. PC099</strain>
    </source>
</reference>
<gene>
    <name evidence="3" type="ORF">C2S53_018786</name>
</gene>
<dbReference type="InterPro" id="IPR000157">
    <property type="entry name" value="TIR_dom"/>
</dbReference>
<protein>
    <submittedName>
        <fullName evidence="3">Toll-Interleukin-Resistance domain family protein</fullName>
    </submittedName>
</protein>
<name>A0AAD4P362_PERFH</name>
<dbReference type="EMBL" id="SDAM02000179">
    <property type="protein sequence ID" value="KAH6825203.1"/>
    <property type="molecule type" value="Genomic_DNA"/>
</dbReference>
<evidence type="ECO:0000259" key="2">
    <source>
        <dbReference type="PROSITE" id="PS50104"/>
    </source>
</evidence>
<keyword evidence="4" id="KW-1185">Reference proteome</keyword>
<accession>A0AAD4P362</accession>